<evidence type="ECO:0000256" key="1">
    <source>
        <dbReference type="SAM" id="Phobius"/>
    </source>
</evidence>
<name>A0ABM4BRJ8_HYDVU</name>
<protein>
    <submittedName>
        <fullName evidence="3">Uncharacterized protein LOC136079633</fullName>
    </submittedName>
</protein>
<dbReference type="RefSeq" id="XP_065651778.1">
    <property type="nucleotide sequence ID" value="XM_065795706.1"/>
</dbReference>
<feature type="transmembrane region" description="Helical" evidence="1">
    <location>
        <begin position="75"/>
        <end position="94"/>
    </location>
</feature>
<organism evidence="2 3">
    <name type="scientific">Hydra vulgaris</name>
    <name type="common">Hydra</name>
    <name type="synonym">Hydra attenuata</name>
    <dbReference type="NCBI Taxonomy" id="6087"/>
    <lineage>
        <taxon>Eukaryota</taxon>
        <taxon>Metazoa</taxon>
        <taxon>Cnidaria</taxon>
        <taxon>Hydrozoa</taxon>
        <taxon>Hydroidolina</taxon>
        <taxon>Anthoathecata</taxon>
        <taxon>Aplanulata</taxon>
        <taxon>Hydridae</taxon>
        <taxon>Hydra</taxon>
    </lineage>
</organism>
<reference evidence="3" key="1">
    <citation type="submission" date="2025-08" db="UniProtKB">
        <authorList>
            <consortium name="RefSeq"/>
        </authorList>
    </citation>
    <scope>IDENTIFICATION</scope>
</reference>
<dbReference type="Proteomes" id="UP001652625">
    <property type="component" value="Chromosome 04"/>
</dbReference>
<feature type="transmembrane region" description="Helical" evidence="1">
    <location>
        <begin position="7"/>
        <end position="32"/>
    </location>
</feature>
<sequence>MDNQNDNFYIIGILGFVEIIFSVVIMLPFYLICQKDLSCFVKTPFWSGLLCLASGILGIAVCVTKKRWVIKGNAVANIMTVLGLLIARIINTIQGRTMKPGTSSVGIYYLGYAVFGFSFIVTIIACKIGISAVRNLPPGSSIKASVELPETSSYRRFKNVV</sequence>
<feature type="transmembrane region" description="Helical" evidence="1">
    <location>
        <begin position="106"/>
        <end position="126"/>
    </location>
</feature>
<keyword evidence="1" id="KW-0812">Transmembrane</keyword>
<evidence type="ECO:0000313" key="3">
    <source>
        <dbReference type="RefSeq" id="XP_065651778.1"/>
    </source>
</evidence>
<keyword evidence="2" id="KW-1185">Reference proteome</keyword>
<accession>A0ABM4BRJ8</accession>
<proteinExistence type="predicted"/>
<evidence type="ECO:0000313" key="2">
    <source>
        <dbReference type="Proteomes" id="UP001652625"/>
    </source>
</evidence>
<keyword evidence="1" id="KW-1133">Transmembrane helix</keyword>
<keyword evidence="1" id="KW-0472">Membrane</keyword>
<feature type="transmembrane region" description="Helical" evidence="1">
    <location>
        <begin position="44"/>
        <end position="63"/>
    </location>
</feature>
<gene>
    <name evidence="3" type="primary">LOC136079633</name>
</gene>
<dbReference type="GeneID" id="136079633"/>